<dbReference type="Gene3D" id="2.40.330.10">
    <property type="entry name" value="DNA-binding pseudobarrel domain"/>
    <property type="match status" value="1"/>
</dbReference>
<dbReference type="Proteomes" id="UP001187192">
    <property type="component" value="Unassembled WGS sequence"/>
</dbReference>
<evidence type="ECO:0000313" key="9">
    <source>
        <dbReference type="Proteomes" id="UP001187192"/>
    </source>
</evidence>
<dbReference type="CDD" id="cd10017">
    <property type="entry name" value="B3_DNA"/>
    <property type="match status" value="1"/>
</dbReference>
<keyword evidence="2" id="KW-0805">Transcription regulation</keyword>
<dbReference type="SMART" id="SM01019">
    <property type="entry name" value="B3"/>
    <property type="match status" value="1"/>
</dbReference>
<dbReference type="EMBL" id="BTGU01000001">
    <property type="protein sequence ID" value="GMN23274.1"/>
    <property type="molecule type" value="Genomic_DNA"/>
</dbReference>
<evidence type="ECO:0000256" key="2">
    <source>
        <dbReference type="ARBA" id="ARBA00023015"/>
    </source>
</evidence>
<organism evidence="8 9">
    <name type="scientific">Ficus carica</name>
    <name type="common">Common fig</name>
    <dbReference type="NCBI Taxonomy" id="3494"/>
    <lineage>
        <taxon>Eukaryota</taxon>
        <taxon>Viridiplantae</taxon>
        <taxon>Streptophyta</taxon>
        <taxon>Embryophyta</taxon>
        <taxon>Tracheophyta</taxon>
        <taxon>Spermatophyta</taxon>
        <taxon>Magnoliopsida</taxon>
        <taxon>eudicotyledons</taxon>
        <taxon>Gunneridae</taxon>
        <taxon>Pentapetalae</taxon>
        <taxon>rosids</taxon>
        <taxon>fabids</taxon>
        <taxon>Rosales</taxon>
        <taxon>Moraceae</taxon>
        <taxon>Ficeae</taxon>
        <taxon>Ficus</taxon>
    </lineage>
</organism>
<dbReference type="GO" id="GO:0005634">
    <property type="term" value="C:nucleus"/>
    <property type="evidence" value="ECO:0007669"/>
    <property type="project" value="UniProtKB-SubCell"/>
</dbReference>
<keyword evidence="3" id="KW-0238">DNA-binding</keyword>
<feature type="domain" description="TF-B3" evidence="7">
    <location>
        <begin position="143"/>
        <end position="234"/>
    </location>
</feature>
<evidence type="ECO:0000256" key="1">
    <source>
        <dbReference type="ARBA" id="ARBA00004123"/>
    </source>
</evidence>
<feature type="compositionally biased region" description="Polar residues" evidence="6">
    <location>
        <begin position="1"/>
        <end position="11"/>
    </location>
</feature>
<protein>
    <recommendedName>
        <fullName evidence="7">TF-B3 domain-containing protein</fullName>
    </recommendedName>
</protein>
<comment type="caution">
    <text evidence="8">The sequence shown here is derived from an EMBL/GenBank/DDBJ whole genome shotgun (WGS) entry which is preliminary data.</text>
</comment>
<proteinExistence type="predicted"/>
<dbReference type="Pfam" id="PF02362">
    <property type="entry name" value="B3"/>
    <property type="match status" value="1"/>
</dbReference>
<evidence type="ECO:0000256" key="5">
    <source>
        <dbReference type="ARBA" id="ARBA00023242"/>
    </source>
</evidence>
<evidence type="ECO:0000256" key="4">
    <source>
        <dbReference type="ARBA" id="ARBA00023163"/>
    </source>
</evidence>
<dbReference type="InterPro" id="IPR015300">
    <property type="entry name" value="DNA-bd_pseudobarrel_sf"/>
</dbReference>
<dbReference type="InterPro" id="IPR003340">
    <property type="entry name" value="B3_DNA-bd"/>
</dbReference>
<feature type="compositionally biased region" description="Basic residues" evidence="6">
    <location>
        <begin position="317"/>
        <end position="329"/>
    </location>
</feature>
<feature type="region of interest" description="Disordered" evidence="6">
    <location>
        <begin position="1"/>
        <end position="20"/>
    </location>
</feature>
<feature type="region of interest" description="Disordered" evidence="6">
    <location>
        <begin position="43"/>
        <end position="62"/>
    </location>
</feature>
<dbReference type="PANTHER" id="PTHR31391">
    <property type="entry name" value="B3 DOMAIN-CONTAINING PROTEIN OS11G0197600-RELATED"/>
    <property type="match status" value="1"/>
</dbReference>
<name>A0AA88D0A1_FICCA</name>
<sequence>MTLKSNGNANTYEEARKQRLQENKKRFADLGITNISKGLTDLINSEKKSQQGHLPKPPRSKTTFVVEPRRSTRVRNPIQTYRDDVDIEFPPSRKRSRSTPSTWASYLARPIEEVKSASYEERTSALKAAEELQSNLKSKNPWFIKSMVRSHVYSCFWLGLPLRFCKDHLPKSTVDMELENEDGKEYEAVYIGKRFGLSGGWRAFALDHKLDDGDALVFELVEPTRFKIYIVRVSMLSSEERNKTVIDKENITGAEKKSKRTTVKSRSALAKSDGVVNSNAVKQDVSTTKCNGLASKAFKKDRGNPKTSETSTAPKGMLRRSHRKPAPQP</sequence>
<evidence type="ECO:0000259" key="7">
    <source>
        <dbReference type="PROSITE" id="PS50863"/>
    </source>
</evidence>
<dbReference type="SUPFAM" id="SSF101936">
    <property type="entry name" value="DNA-binding pseudobarrel domain"/>
    <property type="match status" value="1"/>
</dbReference>
<keyword evidence="9" id="KW-1185">Reference proteome</keyword>
<dbReference type="PROSITE" id="PS50863">
    <property type="entry name" value="B3"/>
    <property type="match status" value="1"/>
</dbReference>
<keyword evidence="5" id="KW-0539">Nucleus</keyword>
<dbReference type="AlphaFoldDB" id="A0AA88D0A1"/>
<gene>
    <name evidence="8" type="ORF">TIFTF001_000065</name>
</gene>
<reference evidence="8" key="1">
    <citation type="submission" date="2023-07" db="EMBL/GenBank/DDBJ databases">
        <title>draft genome sequence of fig (Ficus carica).</title>
        <authorList>
            <person name="Takahashi T."/>
            <person name="Nishimura K."/>
        </authorList>
    </citation>
    <scope>NUCLEOTIDE SEQUENCE</scope>
</reference>
<evidence type="ECO:0000313" key="8">
    <source>
        <dbReference type="EMBL" id="GMN23274.1"/>
    </source>
</evidence>
<dbReference type="GO" id="GO:0003677">
    <property type="term" value="F:DNA binding"/>
    <property type="evidence" value="ECO:0007669"/>
    <property type="project" value="UniProtKB-KW"/>
</dbReference>
<evidence type="ECO:0000256" key="6">
    <source>
        <dbReference type="SAM" id="MobiDB-lite"/>
    </source>
</evidence>
<feature type="region of interest" description="Disordered" evidence="6">
    <location>
        <begin position="292"/>
        <end position="329"/>
    </location>
</feature>
<dbReference type="InterPro" id="IPR044837">
    <property type="entry name" value="REM16-like"/>
</dbReference>
<accession>A0AA88D0A1</accession>
<evidence type="ECO:0000256" key="3">
    <source>
        <dbReference type="ARBA" id="ARBA00023125"/>
    </source>
</evidence>
<comment type="subcellular location">
    <subcellularLocation>
        <location evidence="1">Nucleus</location>
    </subcellularLocation>
</comment>
<keyword evidence="4" id="KW-0804">Transcription</keyword>
<dbReference type="PANTHER" id="PTHR31391:SF3">
    <property type="entry name" value="B3 DOMAIN-CONTAINING PROTEIN OS05G0481400"/>
    <property type="match status" value="1"/>
</dbReference>